<accession>A0A6C0AKC4</accession>
<protein>
    <submittedName>
        <fullName evidence="2">Uncharacterized protein</fullName>
    </submittedName>
</protein>
<evidence type="ECO:0000313" key="2">
    <source>
        <dbReference type="EMBL" id="QHS80228.1"/>
    </source>
</evidence>
<dbReference type="EMBL" id="MN740676">
    <property type="protein sequence ID" value="QHS80228.1"/>
    <property type="molecule type" value="Genomic_DNA"/>
</dbReference>
<reference evidence="2" key="1">
    <citation type="journal article" date="2020" name="Nature">
        <title>Giant virus diversity and host interactions through global metagenomics.</title>
        <authorList>
            <person name="Schulz F."/>
            <person name="Roux S."/>
            <person name="Paez-Espino D."/>
            <person name="Jungbluth S."/>
            <person name="Walsh D.A."/>
            <person name="Denef V.J."/>
            <person name="McMahon K.D."/>
            <person name="Konstantinidis K.T."/>
            <person name="Eloe-Fadrosh E.A."/>
            <person name="Kyrpides N.C."/>
            <person name="Woyke T."/>
        </authorList>
    </citation>
    <scope>NUCLEOTIDE SEQUENCE</scope>
    <source>
        <strain evidence="2">GVMAG-S-1039698-54</strain>
    </source>
</reference>
<evidence type="ECO:0000256" key="1">
    <source>
        <dbReference type="SAM" id="MobiDB-lite"/>
    </source>
</evidence>
<sequence length="59" mass="6815">MGKLKNGKDFKPRSRGKDKKKNTFKKYGKNTSRGMRIKEADMAKQTANKKLKITLTNKQ</sequence>
<name>A0A6C0AKC4_9ZZZZ</name>
<dbReference type="AlphaFoldDB" id="A0A6C0AKC4"/>
<proteinExistence type="predicted"/>
<feature type="region of interest" description="Disordered" evidence="1">
    <location>
        <begin position="1"/>
        <end position="34"/>
    </location>
</feature>
<feature type="compositionally biased region" description="Basic and acidic residues" evidence="1">
    <location>
        <begin position="1"/>
        <end position="12"/>
    </location>
</feature>
<organism evidence="2">
    <name type="scientific">viral metagenome</name>
    <dbReference type="NCBI Taxonomy" id="1070528"/>
    <lineage>
        <taxon>unclassified sequences</taxon>
        <taxon>metagenomes</taxon>
        <taxon>organismal metagenomes</taxon>
    </lineage>
</organism>
<feature type="compositionally biased region" description="Basic residues" evidence="1">
    <location>
        <begin position="13"/>
        <end position="28"/>
    </location>
</feature>